<evidence type="ECO:0000256" key="1">
    <source>
        <dbReference type="ARBA" id="ARBA00004651"/>
    </source>
</evidence>
<dbReference type="PANTHER" id="PTHR21137:SF35">
    <property type="entry name" value="ODORANT RECEPTOR 19A-RELATED"/>
    <property type="match status" value="1"/>
</dbReference>
<feature type="transmembrane region" description="Helical" evidence="10">
    <location>
        <begin position="184"/>
        <end position="204"/>
    </location>
</feature>
<keyword evidence="8" id="KW-0675">Receptor</keyword>
<dbReference type="InterPro" id="IPR004117">
    <property type="entry name" value="7tm6_olfct_rcpt"/>
</dbReference>
<dbReference type="Pfam" id="PF02949">
    <property type="entry name" value="7tm_6"/>
    <property type="match status" value="1"/>
</dbReference>
<dbReference type="VEuPathDB" id="VectorBase:AFAF012303"/>
<organism evidence="11 12">
    <name type="scientific">Anopheles farauti</name>
    <dbReference type="NCBI Taxonomy" id="69004"/>
    <lineage>
        <taxon>Eukaryota</taxon>
        <taxon>Metazoa</taxon>
        <taxon>Ecdysozoa</taxon>
        <taxon>Arthropoda</taxon>
        <taxon>Hexapoda</taxon>
        <taxon>Insecta</taxon>
        <taxon>Pterygota</taxon>
        <taxon>Neoptera</taxon>
        <taxon>Endopterygota</taxon>
        <taxon>Diptera</taxon>
        <taxon>Nematocera</taxon>
        <taxon>Culicoidea</taxon>
        <taxon>Culicidae</taxon>
        <taxon>Anophelinae</taxon>
        <taxon>Anopheles</taxon>
    </lineage>
</organism>
<dbReference type="AlphaFoldDB" id="A0A182QKY4"/>
<dbReference type="STRING" id="69004.A0A182QKY4"/>
<evidence type="ECO:0000313" key="11">
    <source>
        <dbReference type="EnsemblMetazoa" id="AFAF012303-PA"/>
    </source>
</evidence>
<dbReference type="GO" id="GO:0005886">
    <property type="term" value="C:plasma membrane"/>
    <property type="evidence" value="ECO:0007669"/>
    <property type="project" value="UniProtKB-SubCell"/>
</dbReference>
<keyword evidence="4 10" id="KW-0812">Transmembrane</keyword>
<keyword evidence="9" id="KW-0807">Transducer</keyword>
<accession>A0A182QKY4</accession>
<reference evidence="12" key="1">
    <citation type="submission" date="2014-01" db="EMBL/GenBank/DDBJ databases">
        <title>The Genome Sequence of Anopheles farauti FAR1 (V2).</title>
        <authorList>
            <consortium name="The Broad Institute Genomics Platform"/>
            <person name="Neafsey D.E."/>
            <person name="Besansky N."/>
            <person name="Howell P."/>
            <person name="Walton C."/>
            <person name="Young S.K."/>
            <person name="Zeng Q."/>
            <person name="Gargeya S."/>
            <person name="Fitzgerald M."/>
            <person name="Haas B."/>
            <person name="Abouelleil A."/>
            <person name="Allen A.W."/>
            <person name="Alvarado L."/>
            <person name="Arachchi H.M."/>
            <person name="Berlin A.M."/>
            <person name="Chapman S.B."/>
            <person name="Gainer-Dewar J."/>
            <person name="Goldberg J."/>
            <person name="Griggs A."/>
            <person name="Gujja S."/>
            <person name="Hansen M."/>
            <person name="Howarth C."/>
            <person name="Imamovic A."/>
            <person name="Ireland A."/>
            <person name="Larimer J."/>
            <person name="McCowan C."/>
            <person name="Murphy C."/>
            <person name="Pearson M."/>
            <person name="Poon T.W."/>
            <person name="Priest M."/>
            <person name="Roberts A."/>
            <person name="Saif S."/>
            <person name="Shea T."/>
            <person name="Sisk P."/>
            <person name="Sykes S."/>
            <person name="Wortman J."/>
            <person name="Nusbaum C."/>
            <person name="Birren B."/>
        </authorList>
    </citation>
    <scope>NUCLEOTIDE SEQUENCE [LARGE SCALE GENOMIC DNA]</scope>
    <source>
        <strain evidence="12">FAR1</strain>
    </source>
</reference>
<dbReference type="GO" id="GO:0005549">
    <property type="term" value="F:odorant binding"/>
    <property type="evidence" value="ECO:0007669"/>
    <property type="project" value="InterPro"/>
</dbReference>
<evidence type="ECO:0000256" key="8">
    <source>
        <dbReference type="ARBA" id="ARBA00023170"/>
    </source>
</evidence>
<keyword evidence="2" id="KW-1003">Cell membrane</keyword>
<evidence type="ECO:0000256" key="10">
    <source>
        <dbReference type="SAM" id="Phobius"/>
    </source>
</evidence>
<evidence type="ECO:0000256" key="6">
    <source>
        <dbReference type="ARBA" id="ARBA00022989"/>
    </source>
</evidence>
<evidence type="ECO:0000256" key="5">
    <source>
        <dbReference type="ARBA" id="ARBA00022725"/>
    </source>
</evidence>
<evidence type="ECO:0000313" key="12">
    <source>
        <dbReference type="Proteomes" id="UP000075886"/>
    </source>
</evidence>
<feature type="transmembrane region" description="Helical" evidence="10">
    <location>
        <begin position="298"/>
        <end position="321"/>
    </location>
</feature>
<evidence type="ECO:0000256" key="2">
    <source>
        <dbReference type="ARBA" id="ARBA00022475"/>
    </source>
</evidence>
<feature type="transmembrane region" description="Helical" evidence="10">
    <location>
        <begin position="37"/>
        <end position="56"/>
    </location>
</feature>
<evidence type="ECO:0000256" key="7">
    <source>
        <dbReference type="ARBA" id="ARBA00023136"/>
    </source>
</evidence>
<keyword evidence="12" id="KW-1185">Reference proteome</keyword>
<keyword evidence="3" id="KW-0716">Sensory transduction</keyword>
<name>A0A182QKY4_9DIPT</name>
<reference evidence="11" key="2">
    <citation type="submission" date="2020-05" db="UniProtKB">
        <authorList>
            <consortium name="EnsemblMetazoa"/>
        </authorList>
    </citation>
    <scope>IDENTIFICATION</scope>
    <source>
        <strain evidence="11">FAR1</strain>
    </source>
</reference>
<keyword evidence="5" id="KW-0552">Olfaction</keyword>
<sequence length="393" mass="45327">MKFEIYQKYSHPKTIMSFVLRLLHTVGLNGRGTRQTIRLASIFVFYLTFTVVPQLAGGQTDVHQFVRASVEFLFNCNIFVGSLCFAYGAASFRSFIREIRILAEFVSALSYKLKHTLTRFNRRVDLYAKAQTACMAAIGLIYWIAPLPSVVYSGYSNTTEAPRFVQHLEVKFYWLENRTSLRDYMIFVVIMLPVICMCSAMCNLKVLTISTSIEYCTLFTKLVIRAAEDLHDPPATRRTSQDLSNVVLMHVSLLKCIKLLDSALQPVLLLQWIVCGLNWSISLVYLTNTGVTLKSVTVIVMFMLATFETLLYCFLGTRLAVQQERLERAFYNTPWYEYPLELQNNLRIVMKQSQRHAHITVAKFFHVNLEEFGRIVHLSYSVYVVLKDEIKMR</sequence>
<dbReference type="Proteomes" id="UP000075886">
    <property type="component" value="Unassembled WGS sequence"/>
</dbReference>
<evidence type="ECO:0000256" key="4">
    <source>
        <dbReference type="ARBA" id="ARBA00022692"/>
    </source>
</evidence>
<dbReference type="EMBL" id="AXCN02001648">
    <property type="status" value="NOT_ANNOTATED_CDS"/>
    <property type="molecule type" value="Genomic_DNA"/>
</dbReference>
<dbReference type="GO" id="GO:0007165">
    <property type="term" value="P:signal transduction"/>
    <property type="evidence" value="ECO:0007669"/>
    <property type="project" value="UniProtKB-KW"/>
</dbReference>
<feature type="transmembrane region" description="Helical" evidence="10">
    <location>
        <begin position="267"/>
        <end position="286"/>
    </location>
</feature>
<dbReference type="EnsemblMetazoa" id="AFAF012303-RA">
    <property type="protein sequence ID" value="AFAF012303-PA"/>
    <property type="gene ID" value="AFAF012303"/>
</dbReference>
<feature type="transmembrane region" description="Helical" evidence="10">
    <location>
        <begin position="126"/>
        <end position="145"/>
    </location>
</feature>
<evidence type="ECO:0000256" key="3">
    <source>
        <dbReference type="ARBA" id="ARBA00022606"/>
    </source>
</evidence>
<protein>
    <submittedName>
        <fullName evidence="11">Uncharacterized protein</fullName>
    </submittedName>
</protein>
<dbReference type="PANTHER" id="PTHR21137">
    <property type="entry name" value="ODORANT RECEPTOR"/>
    <property type="match status" value="1"/>
</dbReference>
<evidence type="ECO:0000256" key="9">
    <source>
        <dbReference type="ARBA" id="ARBA00023224"/>
    </source>
</evidence>
<proteinExistence type="predicted"/>
<keyword evidence="6 10" id="KW-1133">Transmembrane helix</keyword>
<keyword evidence="7 10" id="KW-0472">Membrane</keyword>
<feature type="transmembrane region" description="Helical" evidence="10">
    <location>
        <begin position="68"/>
        <end position="90"/>
    </location>
</feature>
<comment type="subcellular location">
    <subcellularLocation>
        <location evidence="1">Cell membrane</location>
        <topology evidence="1">Multi-pass membrane protein</topology>
    </subcellularLocation>
</comment>
<dbReference type="GO" id="GO:0004984">
    <property type="term" value="F:olfactory receptor activity"/>
    <property type="evidence" value="ECO:0007669"/>
    <property type="project" value="InterPro"/>
</dbReference>